<feature type="transmembrane region" description="Helical" evidence="1">
    <location>
        <begin position="206"/>
        <end position="228"/>
    </location>
</feature>
<dbReference type="AlphaFoldDB" id="A0AAD2HEJ3"/>
<accession>A0AAD2HEJ3</accession>
<evidence type="ECO:0000259" key="2">
    <source>
        <dbReference type="Pfam" id="PF20151"/>
    </source>
</evidence>
<evidence type="ECO:0000256" key="1">
    <source>
        <dbReference type="SAM" id="Phobius"/>
    </source>
</evidence>
<gene>
    <name evidence="3" type="ORF">MYCIT1_LOCUS22898</name>
</gene>
<feature type="transmembrane region" description="Helical" evidence="1">
    <location>
        <begin position="166"/>
        <end position="186"/>
    </location>
</feature>
<dbReference type="InterPro" id="IPR045340">
    <property type="entry name" value="DUF6533"/>
</dbReference>
<evidence type="ECO:0000313" key="3">
    <source>
        <dbReference type="EMBL" id="CAK5275249.1"/>
    </source>
</evidence>
<feature type="transmembrane region" description="Helical" evidence="1">
    <location>
        <begin position="54"/>
        <end position="73"/>
    </location>
</feature>
<feature type="transmembrane region" description="Helical" evidence="1">
    <location>
        <begin position="118"/>
        <end position="141"/>
    </location>
</feature>
<keyword evidence="1" id="KW-0472">Membrane</keyword>
<sequence>MDPAKQVVDLVADARTTNYLSVALLTIALHEYISTFEYEIRLIWKTRLSLANIIYIRYFTLAAVRSVDFAVMLREQTSDKVCQTMLLVEMASSTLVTVLTDIILALRVWILYHRSRKVLYLFIGLSIMEAITMSLLGYHTIRPLTAYAHLGPVLQGCYSLEVPRLFTFYALPPYVIGLTMFIMTMLQCRSTISTLGWRHTPVMALFLRDGVFWFISLLLVGTVELVLWRDARPTLAQVPVIPGTVIMALIGARVLLNIKEITTDVPVRDISTIEVSDLRFSLGVRG</sequence>
<organism evidence="3 4">
    <name type="scientific">Mycena citricolor</name>
    <dbReference type="NCBI Taxonomy" id="2018698"/>
    <lineage>
        <taxon>Eukaryota</taxon>
        <taxon>Fungi</taxon>
        <taxon>Dikarya</taxon>
        <taxon>Basidiomycota</taxon>
        <taxon>Agaricomycotina</taxon>
        <taxon>Agaricomycetes</taxon>
        <taxon>Agaricomycetidae</taxon>
        <taxon>Agaricales</taxon>
        <taxon>Marasmiineae</taxon>
        <taxon>Mycenaceae</taxon>
        <taxon>Mycena</taxon>
    </lineage>
</organism>
<feature type="transmembrane region" description="Helical" evidence="1">
    <location>
        <begin position="234"/>
        <end position="256"/>
    </location>
</feature>
<feature type="transmembrane region" description="Helical" evidence="1">
    <location>
        <begin position="85"/>
        <end position="106"/>
    </location>
</feature>
<reference evidence="3" key="1">
    <citation type="submission" date="2023-11" db="EMBL/GenBank/DDBJ databases">
        <authorList>
            <person name="De Vega J J."/>
            <person name="De Vega J J."/>
        </authorList>
    </citation>
    <scope>NUCLEOTIDE SEQUENCE</scope>
</reference>
<protein>
    <recommendedName>
        <fullName evidence="2">DUF6533 domain-containing protein</fullName>
    </recommendedName>
</protein>
<dbReference type="EMBL" id="CAVNYO010000405">
    <property type="protein sequence ID" value="CAK5275249.1"/>
    <property type="molecule type" value="Genomic_DNA"/>
</dbReference>
<keyword evidence="1" id="KW-0812">Transmembrane</keyword>
<evidence type="ECO:0000313" key="4">
    <source>
        <dbReference type="Proteomes" id="UP001295794"/>
    </source>
</evidence>
<feature type="domain" description="DUF6533" evidence="2">
    <location>
        <begin position="19"/>
        <end position="61"/>
    </location>
</feature>
<name>A0AAD2HEJ3_9AGAR</name>
<dbReference type="Proteomes" id="UP001295794">
    <property type="component" value="Unassembled WGS sequence"/>
</dbReference>
<proteinExistence type="predicted"/>
<dbReference type="Pfam" id="PF20151">
    <property type="entry name" value="DUF6533"/>
    <property type="match status" value="1"/>
</dbReference>
<comment type="caution">
    <text evidence="3">The sequence shown here is derived from an EMBL/GenBank/DDBJ whole genome shotgun (WGS) entry which is preliminary data.</text>
</comment>
<keyword evidence="4" id="KW-1185">Reference proteome</keyword>
<keyword evidence="1" id="KW-1133">Transmembrane helix</keyword>